<feature type="domain" description="Isopropylmalate dehydrogenase-like" evidence="19">
    <location>
        <begin position="22"/>
        <end position="351"/>
    </location>
</feature>
<evidence type="ECO:0000256" key="5">
    <source>
        <dbReference type="ARBA" id="ARBA00013013"/>
    </source>
</evidence>
<organism evidence="20 21">
    <name type="scientific">Micromonospora echinofusca</name>
    <dbReference type="NCBI Taxonomy" id="47858"/>
    <lineage>
        <taxon>Bacteria</taxon>
        <taxon>Bacillati</taxon>
        <taxon>Actinomycetota</taxon>
        <taxon>Actinomycetes</taxon>
        <taxon>Micromonosporales</taxon>
        <taxon>Micromonosporaceae</taxon>
        <taxon>Micromonospora</taxon>
    </lineage>
</organism>
<comment type="similarity">
    <text evidence="3">Belongs to the isocitrate and isopropylmalate dehydrogenases family.</text>
</comment>
<keyword evidence="13" id="KW-0464">Manganese</keyword>
<dbReference type="Gene3D" id="3.40.718.10">
    <property type="entry name" value="Isopropylmalate Dehydrogenase"/>
    <property type="match status" value="1"/>
</dbReference>
<reference evidence="20 21" key="1">
    <citation type="submission" date="2019-12" db="EMBL/GenBank/DDBJ databases">
        <title>Whole genome sequencing of endophytic Actinobacterium Micromonospora sp. MPMI6T.</title>
        <authorList>
            <person name="Evv R."/>
            <person name="Podile A.R."/>
        </authorList>
    </citation>
    <scope>NUCLEOTIDE SEQUENCE [LARGE SCALE GENOMIC DNA]</scope>
    <source>
        <strain evidence="20 21">MPMI6</strain>
    </source>
</reference>
<keyword evidence="11" id="KW-0521">NADP</keyword>
<evidence type="ECO:0000256" key="14">
    <source>
        <dbReference type="ARBA" id="ARBA00023554"/>
    </source>
</evidence>
<evidence type="ECO:0000256" key="4">
    <source>
        <dbReference type="ARBA" id="ARBA00011738"/>
    </source>
</evidence>
<keyword evidence="21" id="KW-1185">Reference proteome</keyword>
<dbReference type="InterPro" id="IPR019818">
    <property type="entry name" value="IsoCit/isopropylmalate_DH_CS"/>
</dbReference>
<evidence type="ECO:0000256" key="8">
    <source>
        <dbReference type="ARBA" id="ARBA00022532"/>
    </source>
</evidence>
<sequence>MTVSQQPHVAGTAGPPAAVPVPVTVARGDGIGPEIMDCTLRILDAAGARLNVEEIQIGEAVYARGHTAGIEPDAWESLRRTRVFLKAPVTTPQGGGFKSSNVTIRKSLGMFANVRPCVAYAPFVPTRHPGMDVVIVRENEEDLYAGIEHRQTDEVTQCLKLISRPGCERIVRYAFDYARRHGRSKVTCFTKDNIMKLTDGLFHRVFDTVAADYPDITAEQCIVDIGTARLADTPEDFDVIVTPNLYGDVLSDVAAQIAGSVGLGGSANIGEHAAMFEAIHGSAPPLAGRDVANPSGLLLGAVMMLVHIGQSDVAERVHNAWLTTLEAGITTADVATSGGSPVGTRAFGDAVIDRLGQRPATLPAVSYPAGQQPLTVPPAAAGPRQVKTMDGVDVFLHHRDRDPNALAAALSRASEGAWLQPRMITNRGVKVWPDGLPETFCTDHWRVRFQAPGSGVTRRSHVLDLLHRLDRAGLDFVKTEGLYSFDGEPGYSLGQGQ</sequence>
<evidence type="ECO:0000256" key="11">
    <source>
        <dbReference type="ARBA" id="ARBA00022857"/>
    </source>
</evidence>
<gene>
    <name evidence="20" type="ORF">GSF22_08590</name>
</gene>
<evidence type="ECO:0000256" key="1">
    <source>
        <dbReference type="ARBA" id="ARBA00001936"/>
    </source>
</evidence>
<proteinExistence type="inferred from homology"/>
<comment type="subunit">
    <text evidence="4">Homodimer.</text>
</comment>
<keyword evidence="7" id="KW-0329">Glyoxylate bypass</keyword>
<dbReference type="InterPro" id="IPR024084">
    <property type="entry name" value="IsoPropMal-DH-like_dom"/>
</dbReference>
<dbReference type="InterPro" id="IPR040978">
    <property type="entry name" value="Isocitrate_DH_TT1725_C"/>
</dbReference>
<evidence type="ECO:0000313" key="20">
    <source>
        <dbReference type="EMBL" id="MBO4206062.1"/>
    </source>
</evidence>
<keyword evidence="8" id="KW-0816">Tricarboxylic acid cycle</keyword>
<dbReference type="Pfam" id="PF18324">
    <property type="entry name" value="Isocitrate_DH_C_bact"/>
    <property type="match status" value="1"/>
</dbReference>
<keyword evidence="9" id="KW-0479">Metal-binding</keyword>
<dbReference type="Proteomes" id="UP000823521">
    <property type="component" value="Unassembled WGS sequence"/>
</dbReference>
<dbReference type="PANTHER" id="PTHR11835">
    <property type="entry name" value="DECARBOXYLATING DEHYDROGENASES-ISOCITRATE, ISOPROPYLMALATE, TARTRATE"/>
    <property type="match status" value="1"/>
</dbReference>
<comment type="cofactor">
    <cofactor evidence="2">
        <name>Mg(2+)</name>
        <dbReference type="ChEBI" id="CHEBI:18420"/>
    </cofactor>
</comment>
<evidence type="ECO:0000256" key="17">
    <source>
        <dbReference type="ARBA" id="ARBA00031098"/>
    </source>
</evidence>
<dbReference type="NCBIfam" id="NF006673">
    <property type="entry name" value="PRK09222.1"/>
    <property type="match status" value="1"/>
</dbReference>
<dbReference type="Gene3D" id="3.30.70.1570">
    <property type="match status" value="1"/>
</dbReference>
<accession>A0ABS3VNI4</accession>
<evidence type="ECO:0000259" key="19">
    <source>
        <dbReference type="SMART" id="SM01329"/>
    </source>
</evidence>
<evidence type="ECO:0000256" key="9">
    <source>
        <dbReference type="ARBA" id="ARBA00022723"/>
    </source>
</evidence>
<dbReference type="PROSITE" id="PS00470">
    <property type="entry name" value="IDH_IMDH"/>
    <property type="match status" value="1"/>
</dbReference>
<dbReference type="EC" id="1.1.1.42" evidence="5"/>
<comment type="cofactor">
    <cofactor evidence="1">
        <name>Mn(2+)</name>
        <dbReference type="ChEBI" id="CHEBI:29035"/>
    </cofactor>
</comment>
<dbReference type="InterPro" id="IPR046997">
    <property type="entry name" value="Isocitrate_DH_TT1725_C_sf"/>
</dbReference>
<evidence type="ECO:0000256" key="7">
    <source>
        <dbReference type="ARBA" id="ARBA00022435"/>
    </source>
</evidence>
<comment type="function">
    <text evidence="18">Catalyzes the oxidative decarboxylation of isocitrate to 2-oxoglutarate and carbon dioxide with the concomitant reduction of NADP(+).</text>
</comment>
<name>A0ABS3VNI4_MICEH</name>
<evidence type="ECO:0000256" key="6">
    <source>
        <dbReference type="ARBA" id="ARBA00019562"/>
    </source>
</evidence>
<dbReference type="Pfam" id="PF00180">
    <property type="entry name" value="Iso_dh"/>
    <property type="match status" value="1"/>
</dbReference>
<evidence type="ECO:0000256" key="12">
    <source>
        <dbReference type="ARBA" id="ARBA00023002"/>
    </source>
</evidence>
<evidence type="ECO:0000256" key="18">
    <source>
        <dbReference type="ARBA" id="ARBA00046127"/>
    </source>
</evidence>
<evidence type="ECO:0000256" key="16">
    <source>
        <dbReference type="ARBA" id="ARBA00029990"/>
    </source>
</evidence>
<evidence type="ECO:0000256" key="2">
    <source>
        <dbReference type="ARBA" id="ARBA00001946"/>
    </source>
</evidence>
<evidence type="ECO:0000256" key="10">
    <source>
        <dbReference type="ARBA" id="ARBA00022842"/>
    </source>
</evidence>
<dbReference type="InterPro" id="IPR014273">
    <property type="entry name" value="Isocitrate_DH_bac-typ"/>
</dbReference>
<evidence type="ECO:0000256" key="13">
    <source>
        <dbReference type="ARBA" id="ARBA00023211"/>
    </source>
</evidence>
<dbReference type="GO" id="GO:0004450">
    <property type="term" value="F:isocitrate dehydrogenase (NADP+) activity"/>
    <property type="evidence" value="ECO:0007669"/>
    <property type="project" value="UniProtKB-EC"/>
</dbReference>
<keyword evidence="10" id="KW-0460">Magnesium</keyword>
<dbReference type="PANTHER" id="PTHR11835:SF43">
    <property type="entry name" value="ISOPROPYLMALATE DEHYDROGENASE-LIKE DOMAIN-CONTAINING PROTEIN"/>
    <property type="match status" value="1"/>
</dbReference>
<evidence type="ECO:0000256" key="15">
    <source>
        <dbReference type="ARBA" id="ARBA00029765"/>
    </source>
</evidence>
<keyword evidence="12 20" id="KW-0560">Oxidoreductase</keyword>
<protein>
    <recommendedName>
        <fullName evidence="6">Isocitrate dehydrogenase [NADP]</fullName>
        <ecNumber evidence="5">1.1.1.42</ecNumber>
    </recommendedName>
    <alternativeName>
        <fullName evidence="15">IDP</fullName>
    </alternativeName>
    <alternativeName>
        <fullName evidence="16">NADP(+)-specific ICDH</fullName>
    </alternativeName>
    <alternativeName>
        <fullName evidence="17">Oxalosuccinate decarboxylase</fullName>
    </alternativeName>
</protein>
<dbReference type="SMART" id="SM01329">
    <property type="entry name" value="Iso_dh"/>
    <property type="match status" value="1"/>
</dbReference>
<dbReference type="NCBIfam" id="TIGR02924">
    <property type="entry name" value="ICDH_alpha"/>
    <property type="match status" value="1"/>
</dbReference>
<evidence type="ECO:0000313" key="21">
    <source>
        <dbReference type="Proteomes" id="UP000823521"/>
    </source>
</evidence>
<comment type="catalytic activity">
    <reaction evidence="14">
        <text>D-threo-isocitrate + NADP(+) = 2-oxoglutarate + CO2 + NADPH</text>
        <dbReference type="Rhea" id="RHEA:19629"/>
        <dbReference type="ChEBI" id="CHEBI:15562"/>
        <dbReference type="ChEBI" id="CHEBI:16526"/>
        <dbReference type="ChEBI" id="CHEBI:16810"/>
        <dbReference type="ChEBI" id="CHEBI:57783"/>
        <dbReference type="ChEBI" id="CHEBI:58349"/>
        <dbReference type="EC" id="1.1.1.42"/>
    </reaction>
</comment>
<evidence type="ECO:0000256" key="3">
    <source>
        <dbReference type="ARBA" id="ARBA00007769"/>
    </source>
</evidence>
<dbReference type="SUPFAM" id="SSF53659">
    <property type="entry name" value="Isocitrate/Isopropylmalate dehydrogenase-like"/>
    <property type="match status" value="1"/>
</dbReference>
<dbReference type="EMBL" id="WVUH01000049">
    <property type="protein sequence ID" value="MBO4206062.1"/>
    <property type="molecule type" value="Genomic_DNA"/>
</dbReference>
<comment type="caution">
    <text evidence="20">The sequence shown here is derived from an EMBL/GenBank/DDBJ whole genome shotgun (WGS) entry which is preliminary data.</text>
</comment>